<evidence type="ECO:0000313" key="3">
    <source>
        <dbReference type="EMBL" id="GER93698.1"/>
    </source>
</evidence>
<dbReference type="NCBIfam" id="NF040863">
    <property type="entry name" value="HgcA_corrinoid"/>
    <property type="match status" value="1"/>
</dbReference>
<dbReference type="Pfam" id="PF03599">
    <property type="entry name" value="CdhD"/>
    <property type="match status" value="1"/>
</dbReference>
<feature type="transmembrane region" description="Helical" evidence="1">
    <location>
        <begin position="159"/>
        <end position="179"/>
    </location>
</feature>
<accession>A0A5J4KVT5</accession>
<protein>
    <recommendedName>
        <fullName evidence="2">CO dehydrogenase/acetyl-CoA synthase delta subunit TIM barrel domain-containing protein</fullName>
    </recommendedName>
</protein>
<reference evidence="3" key="1">
    <citation type="submission" date="2019-10" db="EMBL/GenBank/DDBJ databases">
        <title>Metagenomic sequencing of thiosulfate-disproportionating enrichment culture.</title>
        <authorList>
            <person name="Umezawa K."/>
            <person name="Kojima H."/>
            <person name="Fukui M."/>
        </authorList>
    </citation>
    <scope>NUCLEOTIDE SEQUENCE</scope>
    <source>
        <strain evidence="3">45J</strain>
    </source>
</reference>
<feature type="domain" description="CO dehydrogenase/acetyl-CoA synthase delta subunit TIM barrel" evidence="2">
    <location>
        <begin position="4"/>
        <end position="122"/>
    </location>
</feature>
<keyword evidence="1" id="KW-1133">Transmembrane helix</keyword>
<evidence type="ECO:0000256" key="1">
    <source>
        <dbReference type="SAM" id="Phobius"/>
    </source>
</evidence>
<feature type="transmembrane region" description="Helical" evidence="1">
    <location>
        <begin position="278"/>
        <end position="300"/>
    </location>
</feature>
<feature type="transmembrane region" description="Helical" evidence="1">
    <location>
        <begin position="239"/>
        <end position="258"/>
    </location>
</feature>
<sequence>MQYSVEPGLYAIGQPDAESDVFVTANYKLSFDILRKSLKGFNAWILVLDTKSINVWCAAGKGTFGTDELVRRINEVQLHKVVHHRKIILPQLGAVGINAKAVQKQTDFKVYFGPVYAKDIPEYVNAGYKKNDKMRLVKFTMLDRLILTPMEINPAMKRFPIFALIVLLIFGLQPSGILFKDALSGGIPFLLLGLMSILSGAFITPVLLPFIPFRSFAVKGWITGIISTYIMMKTTNLDILPAVSSYIFFPVASSYIALQFTGSTTFTNMSGVRRELKVGLPIYLVFTVLSVMLLLVYKLFQWKVL</sequence>
<evidence type="ECO:0000259" key="2">
    <source>
        <dbReference type="Pfam" id="PF03599"/>
    </source>
</evidence>
<dbReference type="EMBL" id="BLAB01000001">
    <property type="protein sequence ID" value="GER93698.1"/>
    <property type="molecule type" value="Genomic_DNA"/>
</dbReference>
<gene>
    <name evidence="3" type="ORF">A45J_1454</name>
</gene>
<dbReference type="AlphaFoldDB" id="A0A5J4KVT5"/>
<comment type="caution">
    <text evidence="3">The sequence shown here is derived from an EMBL/GenBank/DDBJ whole genome shotgun (WGS) entry which is preliminary data.</text>
</comment>
<proteinExistence type="predicted"/>
<organism evidence="3">
    <name type="scientific">hot springs metagenome</name>
    <dbReference type="NCBI Taxonomy" id="433727"/>
    <lineage>
        <taxon>unclassified sequences</taxon>
        <taxon>metagenomes</taxon>
        <taxon>ecological metagenomes</taxon>
    </lineage>
</organism>
<dbReference type="InterPro" id="IPR016041">
    <property type="entry name" value="Ac-CoA_synth_d_su_TIM-brl"/>
</dbReference>
<name>A0A5J4KVT5_9ZZZZ</name>
<dbReference type="Gene3D" id="3.40.50.11600">
    <property type="match status" value="1"/>
</dbReference>
<keyword evidence="1" id="KW-0812">Transmembrane</keyword>
<feature type="transmembrane region" description="Helical" evidence="1">
    <location>
        <begin position="185"/>
        <end position="211"/>
    </location>
</feature>
<keyword evidence="1" id="KW-0472">Membrane</keyword>